<keyword evidence="1" id="KW-1133">Transmembrane helix</keyword>
<proteinExistence type="predicted"/>
<keyword evidence="1" id="KW-0812">Transmembrane</keyword>
<keyword evidence="1" id="KW-0472">Membrane</keyword>
<organism evidence="2">
    <name type="scientific">Siphoviridae sp. ctOkv13</name>
    <dbReference type="NCBI Taxonomy" id="2826314"/>
    <lineage>
        <taxon>Viruses</taxon>
        <taxon>Duplodnaviria</taxon>
        <taxon>Heunggongvirae</taxon>
        <taxon>Uroviricota</taxon>
        <taxon>Caudoviricetes</taxon>
    </lineage>
</organism>
<feature type="transmembrane region" description="Helical" evidence="1">
    <location>
        <begin position="86"/>
        <end position="107"/>
    </location>
</feature>
<dbReference type="EMBL" id="BK014805">
    <property type="protein sequence ID" value="DAD76611.1"/>
    <property type="molecule type" value="Genomic_DNA"/>
</dbReference>
<accession>A0A8S5M3G9</accession>
<protein>
    <submittedName>
        <fullName evidence="2">Uncharacterized protein</fullName>
    </submittedName>
</protein>
<name>A0A8S5M3G9_9CAUD</name>
<reference evidence="2" key="1">
    <citation type="journal article" date="2021" name="Proc. Natl. Acad. Sci. U.S.A.">
        <title>A Catalog of Tens of Thousands of Viruses from Human Metagenomes Reveals Hidden Associations with Chronic Diseases.</title>
        <authorList>
            <person name="Tisza M.J."/>
            <person name="Buck C.B."/>
        </authorList>
    </citation>
    <scope>NUCLEOTIDE SEQUENCE</scope>
    <source>
        <strain evidence="2">CtOkv13</strain>
    </source>
</reference>
<evidence type="ECO:0000313" key="2">
    <source>
        <dbReference type="EMBL" id="DAD76611.1"/>
    </source>
</evidence>
<sequence length="121" mass="13359">MAVCETDFIPHWRSKNSLSNQLCIKRFLNGSFHCIGLFHAIMASSPTAFKNFFVIYSNQLARKDAAVFVQLANSSNKKKYGVSDSLFCGIIIFIGTCSSLAMTIIFLTSAKLDCANSFPSQ</sequence>
<evidence type="ECO:0000256" key="1">
    <source>
        <dbReference type="SAM" id="Phobius"/>
    </source>
</evidence>